<dbReference type="Pfam" id="PF04007">
    <property type="entry name" value="DUF354"/>
    <property type="match status" value="1"/>
</dbReference>
<dbReference type="PATRIC" id="fig|304371.9.peg.869"/>
<keyword evidence="2" id="KW-1185">Reference proteome</keyword>
<dbReference type="PANTHER" id="PTHR39662">
    <property type="entry name" value="DUF354 DOMAIN-CONTAINING PROTEIN-RELATED"/>
    <property type="match status" value="1"/>
</dbReference>
<reference evidence="1 2" key="2">
    <citation type="journal article" date="2008" name="Int. J. Syst. Evol. Microbiol.">
        <title>Methanocella paludicola gen. nov., sp. nov., a methane-producing archaeon, the first isolate of the lineage 'Rice Cluster I', and proposal of the new archaeal order Methanocellales ord. nov.</title>
        <authorList>
            <person name="Sakai S."/>
            <person name="Imachi H."/>
            <person name="Hanada S."/>
            <person name="Ohashi A."/>
            <person name="Harada H."/>
            <person name="Kamagata Y."/>
        </authorList>
    </citation>
    <scope>NUCLEOTIDE SEQUENCE [LARGE SCALE GENOMIC DNA]</scope>
    <source>
        <strain evidence="2">DSM 17711 / JCM 13418 / NBRC 101707 / SANAE</strain>
    </source>
</reference>
<dbReference type="KEGG" id="mpd:MCP_0844"/>
<evidence type="ECO:0008006" key="3">
    <source>
        <dbReference type="Google" id="ProtNLM"/>
    </source>
</evidence>
<dbReference type="PANTHER" id="PTHR39662:SF1">
    <property type="entry name" value="DUF354 DOMAIN-CONTAINING PROTEIN"/>
    <property type="match status" value="1"/>
</dbReference>
<protein>
    <recommendedName>
        <fullName evidence="3">DUF354 domain-containing protein</fullName>
    </recommendedName>
</protein>
<name>D1YWU4_METPS</name>
<dbReference type="EMBL" id="AP011532">
    <property type="protein sequence ID" value="BAI60916.1"/>
    <property type="molecule type" value="Genomic_DNA"/>
</dbReference>
<dbReference type="PIRSF" id="PIRSF005357">
    <property type="entry name" value="UCP005357"/>
    <property type="match status" value="1"/>
</dbReference>
<dbReference type="AlphaFoldDB" id="D1YWU4"/>
<reference evidence="2" key="3">
    <citation type="journal article" date="2011" name="PLoS ONE">
        <title>Genome sequence of a mesophilic hydrogenotrophic methanogen Methanocella paludicola, the first cultivated representative of the order Methanocellales.</title>
        <authorList>
            <person name="Sakai S."/>
            <person name="Takaki Y."/>
            <person name="Shimamura S."/>
            <person name="Sekine M."/>
            <person name="Tajima T."/>
            <person name="Kosugi H."/>
            <person name="Ichikawa N."/>
            <person name="Tasumi E."/>
            <person name="Hiraki A.T."/>
            <person name="Shimizu A."/>
            <person name="Kato Y."/>
            <person name="Nishiko R."/>
            <person name="Mori K."/>
            <person name="Fujita N."/>
            <person name="Imachi H."/>
            <person name="Takai K."/>
        </authorList>
    </citation>
    <scope>NUCLEOTIDE SEQUENCE [LARGE SCALE GENOMIC DNA]</scope>
    <source>
        <strain evidence="2">DSM 17711 / JCM 13418 / NBRC 101707 / SANAE</strain>
    </source>
</reference>
<sequence>MMDKGFEVLITATKKDVSLDLLERSGLEFIKLGSYGNTLAQKVLNLPLIDYKMYRAVVKFDPDILLGLGSIRAPHVSFALGKKSINFEDTEIASQQMVLRVPFVNTIWTPYCFKGDMGKKHVRYDGYKELAYLHPKYFTPDKSVLDDIGQKEGDPFIVLRFVSWAATHDIGEYGLKNKLAYVKELEKYGRVLITSETPLDDDLEKYRVNIPPDKLHHLLYYATLYLGEGATMATEAAILGTPSIYLSSIKEKLGYIGELRQKYGLLYSYDDQEAAMKKAIQLLRTPGIKEMWRKKRDRMLAEKIDVTAFMVWFVENYPASINMLKKDPALQYKLKC</sequence>
<proteinExistence type="predicted"/>
<dbReference type="InterPro" id="IPR007152">
    <property type="entry name" value="DUF354"/>
</dbReference>
<evidence type="ECO:0000313" key="2">
    <source>
        <dbReference type="Proteomes" id="UP000001882"/>
    </source>
</evidence>
<reference evidence="1 2" key="1">
    <citation type="journal article" date="2007" name="Appl. Environ. Microbiol.">
        <title>Isolation of key methanogens for global methane emission from rice paddy fields: a novel isolate affiliated with the clone cluster rice cluster I.</title>
        <authorList>
            <person name="Sakai S."/>
            <person name="Imachi H."/>
            <person name="Sekiguchi Y."/>
            <person name="Ohashi A."/>
            <person name="Harada H."/>
            <person name="Kamagata Y."/>
        </authorList>
    </citation>
    <scope>NUCLEOTIDE SEQUENCE [LARGE SCALE GENOMIC DNA]</scope>
    <source>
        <strain evidence="2">DSM 17711 / JCM 13418 / NBRC 101707 / SANAE</strain>
    </source>
</reference>
<organism evidence="1 2">
    <name type="scientific">Methanocella paludicola (strain DSM 17711 / JCM 13418 / NBRC 101707 / SANAE)</name>
    <dbReference type="NCBI Taxonomy" id="304371"/>
    <lineage>
        <taxon>Archaea</taxon>
        <taxon>Methanobacteriati</taxon>
        <taxon>Methanobacteriota</taxon>
        <taxon>Stenosarchaea group</taxon>
        <taxon>Methanomicrobia</taxon>
        <taxon>Methanocellales</taxon>
        <taxon>Methanocellaceae</taxon>
        <taxon>Methanocella</taxon>
    </lineage>
</organism>
<gene>
    <name evidence="1" type="ordered locus">MCP_0844</name>
</gene>
<dbReference type="Proteomes" id="UP000001882">
    <property type="component" value="Chromosome"/>
</dbReference>
<dbReference type="eggNOG" id="arCOG01395">
    <property type="taxonomic scope" value="Archaea"/>
</dbReference>
<dbReference type="InParanoid" id="D1YWU4"/>
<dbReference type="STRING" id="304371.MCP_0844"/>
<accession>D1YWU4</accession>
<evidence type="ECO:0000313" key="1">
    <source>
        <dbReference type="EMBL" id="BAI60916.1"/>
    </source>
</evidence>
<dbReference type="SUPFAM" id="SSF53756">
    <property type="entry name" value="UDP-Glycosyltransferase/glycogen phosphorylase"/>
    <property type="match status" value="1"/>
</dbReference>